<dbReference type="RefSeq" id="WP_215579669.1">
    <property type="nucleotide sequence ID" value="NZ_CP073754.1"/>
</dbReference>
<evidence type="ECO:0000313" key="4">
    <source>
        <dbReference type="EMBL" id="QWF69527.1"/>
    </source>
</evidence>
<evidence type="ECO:0000313" key="5">
    <source>
        <dbReference type="Proteomes" id="UP000676649"/>
    </source>
</evidence>
<dbReference type="GO" id="GO:0009279">
    <property type="term" value="C:cell outer membrane"/>
    <property type="evidence" value="ECO:0007669"/>
    <property type="project" value="UniProtKB-SubCell"/>
</dbReference>
<reference evidence="4" key="1">
    <citation type="submission" date="2021-04" db="EMBL/GenBank/DDBJ databases">
        <title>Draft genome sequence data of methanotrophic Methylovulum sp. strain S1L and Methylomonas sp. strain S2AM isolated from boreal lake water columns.</title>
        <authorList>
            <person name="Rissanen A.J."/>
            <person name="Mangayil R."/>
            <person name="Svenning M.M."/>
            <person name="Khanongnuch R."/>
        </authorList>
    </citation>
    <scope>NUCLEOTIDE SEQUENCE</scope>
    <source>
        <strain evidence="4">S2AM</strain>
    </source>
</reference>
<feature type="chain" id="PRO_5038167660" evidence="2">
    <location>
        <begin position="23"/>
        <end position="484"/>
    </location>
</feature>
<keyword evidence="2" id="KW-0472">Membrane</keyword>
<keyword evidence="5" id="KW-1185">Reference proteome</keyword>
<comment type="subcellular location">
    <subcellularLocation>
        <location evidence="2">Cell outer membrane</location>
        <topology evidence="2">Lipid-anchor</topology>
    </subcellularLocation>
</comment>
<keyword evidence="2" id="KW-1134">Transmembrane beta strand</keyword>
<dbReference type="PANTHER" id="PTHR30203:SF25">
    <property type="entry name" value="OUTER MEMBRANE PROTEIN-RELATED"/>
    <property type="match status" value="1"/>
</dbReference>
<keyword evidence="2" id="KW-0564">Palmitate</keyword>
<organism evidence="4 5">
    <name type="scientific">Methylomonas paludis</name>
    <dbReference type="NCBI Taxonomy" id="1173101"/>
    <lineage>
        <taxon>Bacteria</taxon>
        <taxon>Pseudomonadati</taxon>
        <taxon>Pseudomonadota</taxon>
        <taxon>Gammaproteobacteria</taxon>
        <taxon>Methylococcales</taxon>
        <taxon>Methylococcaceae</taxon>
        <taxon>Methylomonas</taxon>
    </lineage>
</organism>
<dbReference type="EMBL" id="CP073754">
    <property type="protein sequence ID" value="QWF69527.1"/>
    <property type="molecule type" value="Genomic_DNA"/>
</dbReference>
<feature type="signal peptide" evidence="2">
    <location>
        <begin position="1"/>
        <end position="22"/>
    </location>
</feature>
<dbReference type="AlphaFoldDB" id="A0A975R842"/>
<keyword evidence="3" id="KW-0175">Coiled coil</keyword>
<evidence type="ECO:0000256" key="3">
    <source>
        <dbReference type="SAM" id="Coils"/>
    </source>
</evidence>
<dbReference type="GO" id="GO:0015562">
    <property type="term" value="F:efflux transmembrane transporter activity"/>
    <property type="evidence" value="ECO:0007669"/>
    <property type="project" value="InterPro"/>
</dbReference>
<name>A0A975R842_9GAMM</name>
<feature type="coiled-coil region" evidence="3">
    <location>
        <begin position="232"/>
        <end position="259"/>
    </location>
</feature>
<dbReference type="PANTHER" id="PTHR30203">
    <property type="entry name" value="OUTER MEMBRANE CATION EFFLUX PROTEIN"/>
    <property type="match status" value="1"/>
</dbReference>
<evidence type="ECO:0000256" key="2">
    <source>
        <dbReference type="RuleBase" id="RU362097"/>
    </source>
</evidence>
<proteinExistence type="inferred from homology"/>
<gene>
    <name evidence="4" type="ORF">KEF85_09050</name>
</gene>
<dbReference type="Pfam" id="PF02321">
    <property type="entry name" value="OEP"/>
    <property type="match status" value="2"/>
</dbReference>
<keyword evidence="2" id="KW-0812">Transmembrane</keyword>
<dbReference type="Proteomes" id="UP000676649">
    <property type="component" value="Chromosome"/>
</dbReference>
<evidence type="ECO:0000256" key="1">
    <source>
        <dbReference type="ARBA" id="ARBA00007613"/>
    </source>
</evidence>
<dbReference type="InterPro" id="IPR003423">
    <property type="entry name" value="OMP_efflux"/>
</dbReference>
<dbReference type="Gene3D" id="2.20.200.10">
    <property type="entry name" value="Outer membrane efflux proteins (OEP)"/>
    <property type="match status" value="1"/>
</dbReference>
<comment type="similarity">
    <text evidence="1 2">Belongs to the outer membrane factor (OMF) (TC 1.B.17) family.</text>
</comment>
<dbReference type="NCBIfam" id="TIGR01845">
    <property type="entry name" value="outer_NodT"/>
    <property type="match status" value="1"/>
</dbReference>
<dbReference type="InterPro" id="IPR010131">
    <property type="entry name" value="MdtP/NodT-like"/>
</dbReference>
<keyword evidence="2" id="KW-0732">Signal</keyword>
<sequence length="484" mass="52149">MNQLTKTSLCLAILTVFNGCMVGPTYQQPAPVAAKPFLHAAALNQENGNTPKNMADINRWWHSFNDEQLIKYIDRALKQNLTLRQVAARVNQAQAQVSGLSAQLLPSGQLNTQATKAHISLQDLTGRVLNSMPGFNRNLDVYDLNASLNWELDLFGGTRRAIEAAQAEYQAANASVSAAQLEISAAVAETYVSIRTLQTRIAIARERVNTQARLVELIKLQFARGIVSEARLRQAEATLAEVQAAIPVLENRLEMAMNTFDVLLGDQPGTNQAGLATCQAIPAAPGIDTATGPTELLRRRPDIIVAERRLAASSAMIGQAISEYYPKISLTGLIGTITTKYGALFSSDANRAAGVVGLRWRLFDFGRVEAEVAAAEGLNNEALAAYRLTVLQATADVENAFSTVLKTNEEHRMLTNGQTALTKARDAAVAGHKSGALSLLEVLDADEHLLKMRDAMTQAQSDSVRATIQSFKALGGGWDAVSLG</sequence>
<dbReference type="KEGG" id="mpad:KEF85_09050"/>
<protein>
    <submittedName>
        <fullName evidence="4">TolC family protein</fullName>
    </submittedName>
</protein>
<accession>A0A975R842</accession>
<dbReference type="SUPFAM" id="SSF56954">
    <property type="entry name" value="Outer membrane efflux proteins (OEP)"/>
    <property type="match status" value="1"/>
</dbReference>
<dbReference type="Gene3D" id="1.20.1600.10">
    <property type="entry name" value="Outer membrane efflux proteins (OEP)"/>
    <property type="match status" value="1"/>
</dbReference>
<keyword evidence="2" id="KW-0449">Lipoprotein</keyword>